<feature type="region of interest" description="Disordered" evidence="1">
    <location>
        <begin position="43"/>
        <end position="95"/>
    </location>
</feature>
<feature type="region of interest" description="Disordered" evidence="1">
    <location>
        <begin position="1636"/>
        <end position="1661"/>
    </location>
</feature>
<dbReference type="GO" id="GO:0051726">
    <property type="term" value="P:regulation of cell cycle"/>
    <property type="evidence" value="ECO:0007669"/>
    <property type="project" value="InterPro"/>
</dbReference>
<feature type="region of interest" description="Disordered" evidence="1">
    <location>
        <begin position="552"/>
        <end position="601"/>
    </location>
</feature>
<dbReference type="Proteomes" id="UP000629468">
    <property type="component" value="Unassembled WGS sequence"/>
</dbReference>
<feature type="region of interest" description="Disordered" evidence="1">
    <location>
        <begin position="1244"/>
        <end position="1305"/>
    </location>
</feature>
<feature type="region of interest" description="Disordered" evidence="1">
    <location>
        <begin position="480"/>
        <end position="518"/>
    </location>
</feature>
<dbReference type="InterPro" id="IPR012965">
    <property type="entry name" value="Msb1/Mug8_dom"/>
</dbReference>
<dbReference type="GO" id="GO:0003723">
    <property type="term" value="F:RNA binding"/>
    <property type="evidence" value="ECO:0007669"/>
    <property type="project" value="InterPro"/>
</dbReference>
<dbReference type="InterPro" id="IPR008936">
    <property type="entry name" value="Rho_GTPase_activation_prot"/>
</dbReference>
<dbReference type="PANTHER" id="PTHR46528:SF1">
    <property type="entry name" value="PROTEIN SON"/>
    <property type="match status" value="1"/>
</dbReference>
<feature type="compositionally biased region" description="Basic and acidic residues" evidence="1">
    <location>
        <begin position="806"/>
        <end position="934"/>
    </location>
</feature>
<sequence>MPSFLSKVFGRKRDEKGSSPVRGRGYDGASLLEGKFEVVSLVGSPTTDDFPENAPRSKRKQKDSRLSVVNSQSSRPSSPGPSDRKDGFPQLPLSLPLSREEAQARALGTDFEGYTDSQFLSDVSIGDRRLSPLEALILVRICSQAIVARGLETLGLMHPYWHSASPETQHRLISLFIRSLNDNTPRSSADSSSFSLFESEINYTLSPHDVAAVLRWGLRHLELGPGGFGNEKTWYLTFAEAERKAGYPPQTYSETLTPLIPTPHLELLDATLDLFSSLAAHSEENSTSASKLTRAFGYRLLIAQRDRERDEWANFYDRWQSSGRVLEHLFLARIRNETLRTRMPTRLTGLVAKYPYVEGDMMEDDIFLHLQLSTRQFEALLVRVESELPPREHRHPLQLVKDALAAQVTNVDDNELVSFWERIKKAGNDESEVTPGGYPGIGRIFTDDTLRYLNLVPGNHPWKKSTATTFNLREVQGSPIFRRLATSPGPSESEDLNRRTNGHTKYTSDPASPAPTGISTLSGDWFQFSSAGFTDTSPSAFPLASTLFGQDVEKTNPPVRNKRPAKIRSRSPSRARKSNERAVSPAPPVPPVPDLPRLYSQNPTFKSTPTSLVEIDEAFVDFWVDALLDPVSSNWPKFVLCKLRPDLPDLQVNNQRVEYIIIEQFSGSIAPASMPPSSTAPMNIPPKSLEHNDLARTTSPTKSIPSSPRSSKYEKQRFFNLFSSTSGGGSNTAYTSATTSRGKKHRETASSLSERDVNDFGEMIKEKDGKSSSVVKLRMPSPKPKGSGDATRRAEDLRGSNVDISEQIRGRSVGEKGLEKLKESERKRKEIEEKIMREAEKKREAEEKKREVEEKKKREAEDKKREAEEKKRETEEKKREAEEKKRRESEEKKREVEEKKREVEERKRKEAEEKKREVEERKRKEAEEKKRKDNSQGISSIAASAVAAAAVAVATVTTGGIQQATSQEDADGTDNIRSVEQETSEAASEQGLEEEEEEEITPVDSEVTNFEEQPSRVLETIVEIPTTTEATHGHTGQSFTAPFQQAQDAKKAAADHFFELGVVEESAIQPSTPREPEIRAVTEPIGEAREIVYENVAPESLPVVIEELNSPQNEGSDTKPAVIQATLKPIAVDKYAVDEERAASSPQSHEPQIAVAQEPEGAAIVSEPVEEASPEPNAAKLAGTVATPLSRPNVDTPVVEESTEVAGAAAEGLIAVEASLAVPKPVTVEEFLIIEGPAAFDPSDIDAQIEELNAQISEDTSDSESASEEESSSESAAAEERLPLGAVELAPIREADENEPNLAEDSYEDVVVIEESAEETTLTPSVSSVAKLSTPIRAAEILVTEEKDDVLITEEEGQVAEAEAAPVKEGSINETAIITEPSEKSSLTPILEPPSLAADELHRRPTATLEEPTFVDVVEETEPLIQDLSLEAAEAVEATPLVEEYTIVNSGAAVIEAVPVEEEDLAEAIEEDPVSRVSTEKKFVPSGPAQAVVSLDEHYTSEEPATVEDTEAVKREKLVAEGVSEEANNYDVAGDQSAVVEETVDAPAEGELTVSQSTIAVPVPVEYDVFEEPEVIEEPQAEKQVDKVHAIEVIEKPSEGFLAPAAETLAVTPEDTAEFIEAEESAVVNEPLIEDHAPEPAKDPLAEASATGEQRGSVKEPSTPLLAEAANPHHVLESPAPTIDLIPEAVVSQLAFLEGKVSLPQPMDATSVIDEDATDAAANAMELTATSATTAVLEAPERMTTCSDEHASTFDNDIATSKDDATHVRNAIDLLWPKGPEVIPFELPESVPALVNQD</sequence>
<dbReference type="EMBL" id="JABXXO010000013">
    <property type="protein sequence ID" value="KAF7761607.1"/>
    <property type="molecule type" value="Genomic_DNA"/>
</dbReference>
<feature type="region of interest" description="Disordered" evidence="1">
    <location>
        <begin position="673"/>
        <end position="712"/>
    </location>
</feature>
<dbReference type="Gene3D" id="1.10.555.10">
    <property type="entry name" value="Rho GTPase activation protein"/>
    <property type="match status" value="1"/>
</dbReference>
<reference evidence="3 4" key="1">
    <citation type="journal article" name="Sci. Rep.">
        <title>Telomere-to-telomere assembled and centromere annotated genomes of the two main subspecies of the button mushroom Agaricus bisporus reveal especially polymorphic chromosome ends.</title>
        <authorList>
            <person name="Sonnenberg A.S.M."/>
            <person name="Sedaghat-Telgerd N."/>
            <person name="Lavrijssen B."/>
            <person name="Ohm R.A."/>
            <person name="Hendrickx P.M."/>
            <person name="Scholtmeijer K."/>
            <person name="Baars J.J.P."/>
            <person name="van Peer A."/>
        </authorList>
    </citation>
    <scope>NUCLEOTIDE SEQUENCE [LARGE SCALE GENOMIC DNA]</scope>
    <source>
        <strain evidence="3 4">H119_p4</strain>
    </source>
</reference>
<comment type="caution">
    <text evidence="3">The sequence shown here is derived from an EMBL/GenBank/DDBJ whole genome shotgun (WGS) entry which is preliminary data.</text>
</comment>
<accession>A0A8H7EX65</accession>
<feature type="region of interest" description="Disordered" evidence="1">
    <location>
        <begin position="1160"/>
        <end position="1202"/>
    </location>
</feature>
<evidence type="ECO:0000259" key="2">
    <source>
        <dbReference type="Pfam" id="PF08101"/>
    </source>
</evidence>
<feature type="region of interest" description="Disordered" evidence="1">
    <location>
        <begin position="727"/>
        <end position="938"/>
    </location>
</feature>
<organism evidence="3 4">
    <name type="scientific">Agaricus bisporus var. burnettii</name>
    <dbReference type="NCBI Taxonomy" id="192524"/>
    <lineage>
        <taxon>Eukaryota</taxon>
        <taxon>Fungi</taxon>
        <taxon>Dikarya</taxon>
        <taxon>Basidiomycota</taxon>
        <taxon>Agaricomycotina</taxon>
        <taxon>Agaricomycetes</taxon>
        <taxon>Agaricomycetidae</taxon>
        <taxon>Agaricales</taxon>
        <taxon>Agaricineae</taxon>
        <taxon>Agaricaceae</taxon>
        <taxon>Agaricus</taxon>
    </lineage>
</organism>
<feature type="compositionally biased region" description="Acidic residues" evidence="1">
    <location>
        <begin position="1259"/>
        <end position="1272"/>
    </location>
</feature>
<feature type="compositionally biased region" description="Acidic residues" evidence="1">
    <location>
        <begin position="991"/>
        <end position="1001"/>
    </location>
</feature>
<feature type="region of interest" description="Disordered" evidence="1">
    <location>
        <begin position="1"/>
        <end position="27"/>
    </location>
</feature>
<proteinExistence type="predicted"/>
<feature type="compositionally biased region" description="Basic and acidic residues" evidence="1">
    <location>
        <begin position="1636"/>
        <end position="1645"/>
    </location>
</feature>
<feature type="domain" description="Meiotically up-regulated protein Msb1/Mug8" evidence="2">
    <location>
        <begin position="137"/>
        <end position="356"/>
    </location>
</feature>
<name>A0A8H7EX65_AGABI</name>
<feature type="compositionally biased region" description="Basic and acidic residues" evidence="1">
    <location>
        <begin position="753"/>
        <end position="770"/>
    </location>
</feature>
<feature type="compositionally biased region" description="Low complexity" evidence="1">
    <location>
        <begin position="696"/>
        <end position="710"/>
    </location>
</feature>
<evidence type="ECO:0000313" key="3">
    <source>
        <dbReference type="EMBL" id="KAF7761607.1"/>
    </source>
</evidence>
<protein>
    <recommendedName>
        <fullName evidence="2">Meiotically up-regulated protein Msb1/Mug8 domain-containing protein</fullName>
    </recommendedName>
</protein>
<dbReference type="PANTHER" id="PTHR46528">
    <property type="entry name" value="PROTEIN SON"/>
    <property type="match status" value="1"/>
</dbReference>
<feature type="compositionally biased region" description="Polar residues" evidence="1">
    <location>
        <begin position="727"/>
        <end position="740"/>
    </location>
</feature>
<evidence type="ECO:0000313" key="4">
    <source>
        <dbReference type="Proteomes" id="UP000629468"/>
    </source>
</evidence>
<gene>
    <name evidence="3" type="ORF">Agabi119p4_9599</name>
</gene>
<evidence type="ECO:0000256" key="1">
    <source>
        <dbReference type="SAM" id="MobiDB-lite"/>
    </source>
</evidence>
<dbReference type="GO" id="GO:0043484">
    <property type="term" value="P:regulation of RNA splicing"/>
    <property type="evidence" value="ECO:0007669"/>
    <property type="project" value="InterPro"/>
</dbReference>
<dbReference type="Pfam" id="PF08101">
    <property type="entry name" value="Msb1-Mug8_dom"/>
    <property type="match status" value="1"/>
</dbReference>
<feature type="compositionally biased region" description="Pro residues" evidence="1">
    <location>
        <begin position="585"/>
        <end position="594"/>
    </location>
</feature>
<dbReference type="InterPro" id="IPR032922">
    <property type="entry name" value="SON"/>
</dbReference>
<feature type="compositionally biased region" description="Basic residues" evidence="1">
    <location>
        <begin position="560"/>
        <end position="576"/>
    </location>
</feature>
<feature type="compositionally biased region" description="Low complexity" evidence="1">
    <location>
        <begin position="71"/>
        <end position="81"/>
    </location>
</feature>
<feature type="region of interest" description="Disordered" evidence="1">
    <location>
        <begin position="960"/>
        <end position="1016"/>
    </location>
</feature>